<dbReference type="PROSITE" id="PS51463">
    <property type="entry name" value="P_GLUCOSE_ISOMERASE_3"/>
    <property type="match status" value="1"/>
</dbReference>
<dbReference type="PRINTS" id="PR00662">
    <property type="entry name" value="G6PISOMERASE"/>
</dbReference>
<evidence type="ECO:0000313" key="6">
    <source>
        <dbReference type="Proteomes" id="UP000216885"/>
    </source>
</evidence>
<dbReference type="InterPro" id="IPR001672">
    <property type="entry name" value="G6P_Isomerase"/>
</dbReference>
<dbReference type="GO" id="GO:0006094">
    <property type="term" value="P:gluconeogenesis"/>
    <property type="evidence" value="ECO:0007669"/>
    <property type="project" value="UniProtKB-KW"/>
</dbReference>
<evidence type="ECO:0000256" key="2">
    <source>
        <dbReference type="ARBA" id="ARBA00023152"/>
    </source>
</evidence>
<organism evidence="5 6">
    <name type="scientific">Bordetella genomosp. 4</name>
    <dbReference type="NCBI Taxonomy" id="463044"/>
    <lineage>
        <taxon>Bacteria</taxon>
        <taxon>Pseudomonadati</taxon>
        <taxon>Pseudomonadota</taxon>
        <taxon>Betaproteobacteria</taxon>
        <taxon>Burkholderiales</taxon>
        <taxon>Alcaligenaceae</taxon>
        <taxon>Bordetella</taxon>
    </lineage>
</organism>
<comment type="caution">
    <text evidence="5">The sequence shown here is derived from an EMBL/GenBank/DDBJ whole genome shotgun (WGS) entry which is preliminary data.</text>
</comment>
<comment type="catalytic activity">
    <reaction evidence="4">
        <text>alpha-D-glucose 6-phosphate = beta-D-fructose 6-phosphate</text>
        <dbReference type="Rhea" id="RHEA:11816"/>
        <dbReference type="ChEBI" id="CHEBI:57634"/>
        <dbReference type="ChEBI" id="CHEBI:58225"/>
        <dbReference type="EC" id="5.3.1.9"/>
    </reaction>
</comment>
<dbReference type="SUPFAM" id="SSF53697">
    <property type="entry name" value="SIS domain"/>
    <property type="match status" value="1"/>
</dbReference>
<dbReference type="Gene3D" id="3.40.50.10490">
    <property type="entry name" value="Glucose-6-phosphate isomerase like protein, domain 1"/>
    <property type="match status" value="3"/>
</dbReference>
<dbReference type="InterPro" id="IPR035476">
    <property type="entry name" value="SIS_PGI_1"/>
</dbReference>
<keyword evidence="1 4" id="KW-0312">Gluconeogenesis</keyword>
<dbReference type="CDD" id="cd05015">
    <property type="entry name" value="SIS_PGI_1"/>
    <property type="match status" value="1"/>
</dbReference>
<dbReference type="Pfam" id="PF00342">
    <property type="entry name" value="PGI"/>
    <property type="match status" value="1"/>
</dbReference>
<protein>
    <recommendedName>
        <fullName evidence="4">Glucose-6-phosphate isomerase</fullName>
        <ecNumber evidence="4">5.3.1.9</ecNumber>
    </recommendedName>
</protein>
<accession>A0A261U489</accession>
<dbReference type="GO" id="GO:0097367">
    <property type="term" value="F:carbohydrate derivative binding"/>
    <property type="evidence" value="ECO:0007669"/>
    <property type="project" value="InterPro"/>
</dbReference>
<keyword evidence="3 4" id="KW-0413">Isomerase</keyword>
<dbReference type="GO" id="GO:0048029">
    <property type="term" value="F:monosaccharide binding"/>
    <property type="evidence" value="ECO:0007669"/>
    <property type="project" value="TreeGrafter"/>
</dbReference>
<comment type="similarity">
    <text evidence="4">Belongs to the GPI family.</text>
</comment>
<keyword evidence="2 4" id="KW-0324">Glycolysis</keyword>
<dbReference type="GO" id="GO:0004347">
    <property type="term" value="F:glucose-6-phosphate isomerase activity"/>
    <property type="evidence" value="ECO:0007669"/>
    <property type="project" value="UniProtKB-EC"/>
</dbReference>
<keyword evidence="6" id="KW-1185">Reference proteome</keyword>
<evidence type="ECO:0000313" key="5">
    <source>
        <dbReference type="EMBL" id="OZI56050.1"/>
    </source>
</evidence>
<dbReference type="Proteomes" id="UP000216885">
    <property type="component" value="Unassembled WGS sequence"/>
</dbReference>
<evidence type="ECO:0000256" key="1">
    <source>
        <dbReference type="ARBA" id="ARBA00022432"/>
    </source>
</evidence>
<reference evidence="5 6" key="1">
    <citation type="submission" date="2017-05" db="EMBL/GenBank/DDBJ databases">
        <title>Complete and WGS of Bordetella genogroups.</title>
        <authorList>
            <person name="Spilker T."/>
            <person name="LiPuma J."/>
        </authorList>
    </citation>
    <scope>NUCLEOTIDE SEQUENCE [LARGE SCALE GENOMIC DNA]</scope>
    <source>
        <strain evidence="5 6">AU9919</strain>
    </source>
</reference>
<dbReference type="RefSeq" id="WP_094837919.1">
    <property type="nucleotide sequence ID" value="NZ_NEVQ01000013.1"/>
</dbReference>
<dbReference type="GO" id="GO:0051156">
    <property type="term" value="P:glucose 6-phosphate metabolic process"/>
    <property type="evidence" value="ECO:0007669"/>
    <property type="project" value="TreeGrafter"/>
</dbReference>
<dbReference type="EC" id="5.3.1.9" evidence="4"/>
<proteinExistence type="inferred from homology"/>
<dbReference type="InterPro" id="IPR046348">
    <property type="entry name" value="SIS_dom_sf"/>
</dbReference>
<dbReference type="GO" id="GO:0005829">
    <property type="term" value="C:cytosol"/>
    <property type="evidence" value="ECO:0007669"/>
    <property type="project" value="TreeGrafter"/>
</dbReference>
<dbReference type="PANTHER" id="PTHR11469">
    <property type="entry name" value="GLUCOSE-6-PHOSPHATE ISOMERASE"/>
    <property type="match status" value="1"/>
</dbReference>
<dbReference type="PANTHER" id="PTHR11469:SF1">
    <property type="entry name" value="GLUCOSE-6-PHOSPHATE ISOMERASE"/>
    <property type="match status" value="1"/>
</dbReference>
<evidence type="ECO:0000256" key="3">
    <source>
        <dbReference type="ARBA" id="ARBA00023235"/>
    </source>
</evidence>
<dbReference type="UniPathway" id="UPA00109">
    <property type="reaction ID" value="UER00181"/>
</dbReference>
<dbReference type="AlphaFoldDB" id="A0A261U489"/>
<dbReference type="EMBL" id="NEVQ01000013">
    <property type="protein sequence ID" value="OZI56050.1"/>
    <property type="molecule type" value="Genomic_DNA"/>
</dbReference>
<gene>
    <name evidence="5" type="ORF">CAL20_11405</name>
</gene>
<name>A0A261U489_9BORD</name>
<comment type="pathway">
    <text evidence="4">Carbohydrate degradation; glycolysis; D-glyceraldehyde 3-phosphate and glycerone phosphate from D-glucose: step 2/4.</text>
</comment>
<sequence length="573" mass="62035">MLESLSQYPATQATSVARHTYPAAINRQHVYLPAELGRRVTERLQTIRAQRWVSRLWAGDAKLWTDTDESHWMGWVDPSRQEPVIRRYLGQCARLRDNGCVNAILMGMGGAALGAHVLQNALGSAAGGLRLHVLDSTDPDQVAALQRRVAPETCLHIVASKSGTTMESTLLAQHFYESARDRIGANAGRHFCAITDPGSPLQALAEQQGYAAIFTGDRTVGGRYSVLSPFGLVPLVLMGHDPIDFLRHAKLLRNHCGPRVPLNNNPAALLGATLGEAALAHRDKVTIWAEPELEGLGEWIEQLLAESTGKFGGGLIPVNQEPIAQADRYSSDRLFVILRHGAAMERQRDALRAAGQAVIDVEIGDGAALAQEFYRWQFATAVAGSILQVNPFDQPDVEASKWRTRQLLGAPVTPADGQRYGSLIVDTGGNQDLGEWLQTQAARYFALLAYVPCNSRNRAWLSYWQGHLRDLFGTAATAGFGPRYLHASGQLHKGGPAGGAYLFIGRQACDTNELGRCQAAQAQADLAELRARGRRCAAVWFTADAVQGMRDLGALLEQALSVTSASAADAALT</sequence>
<evidence type="ECO:0000256" key="4">
    <source>
        <dbReference type="RuleBase" id="RU000612"/>
    </source>
</evidence>
<dbReference type="GO" id="GO:0006096">
    <property type="term" value="P:glycolytic process"/>
    <property type="evidence" value="ECO:0007669"/>
    <property type="project" value="UniProtKB-UniPathway"/>
</dbReference>